<sequence length="82" mass="9144">DFFQFCIMATEREQDDSADATSSDGSQAPVCGSGRASDRPSPRRWRRQVHGSRLVSEDRNWPRALGSLRSTFCPPTRLGQST</sequence>
<reference evidence="2" key="1">
    <citation type="submission" date="2021-02" db="EMBL/GenBank/DDBJ databases">
        <authorList>
            <person name="Dougan E. K."/>
            <person name="Rhodes N."/>
            <person name="Thang M."/>
            <person name="Chan C."/>
        </authorList>
    </citation>
    <scope>NUCLEOTIDE SEQUENCE</scope>
</reference>
<accession>A0A813DQF7</accession>
<gene>
    <name evidence="2" type="ORF">PGLA1383_LOCUS7234</name>
</gene>
<keyword evidence="3" id="KW-1185">Reference proteome</keyword>
<dbReference type="EMBL" id="CAJNNV010003132">
    <property type="protein sequence ID" value="CAE8588434.1"/>
    <property type="molecule type" value="Genomic_DNA"/>
</dbReference>
<feature type="compositionally biased region" description="Low complexity" evidence="1">
    <location>
        <begin position="19"/>
        <end position="28"/>
    </location>
</feature>
<dbReference type="Proteomes" id="UP000654075">
    <property type="component" value="Unassembled WGS sequence"/>
</dbReference>
<dbReference type="AlphaFoldDB" id="A0A813DQF7"/>
<organism evidence="2 3">
    <name type="scientific">Polarella glacialis</name>
    <name type="common">Dinoflagellate</name>
    <dbReference type="NCBI Taxonomy" id="89957"/>
    <lineage>
        <taxon>Eukaryota</taxon>
        <taxon>Sar</taxon>
        <taxon>Alveolata</taxon>
        <taxon>Dinophyceae</taxon>
        <taxon>Suessiales</taxon>
        <taxon>Suessiaceae</taxon>
        <taxon>Polarella</taxon>
    </lineage>
</organism>
<feature type="non-terminal residue" evidence="2">
    <location>
        <position position="1"/>
    </location>
</feature>
<name>A0A813DQF7_POLGL</name>
<proteinExistence type="predicted"/>
<protein>
    <submittedName>
        <fullName evidence="2">Uncharacterized protein</fullName>
    </submittedName>
</protein>
<comment type="caution">
    <text evidence="2">The sequence shown here is derived from an EMBL/GenBank/DDBJ whole genome shotgun (WGS) entry which is preliminary data.</text>
</comment>
<feature type="region of interest" description="Disordered" evidence="1">
    <location>
        <begin position="13"/>
        <end position="53"/>
    </location>
</feature>
<evidence type="ECO:0000256" key="1">
    <source>
        <dbReference type="SAM" id="MobiDB-lite"/>
    </source>
</evidence>
<evidence type="ECO:0000313" key="2">
    <source>
        <dbReference type="EMBL" id="CAE8588434.1"/>
    </source>
</evidence>
<evidence type="ECO:0000313" key="3">
    <source>
        <dbReference type="Proteomes" id="UP000654075"/>
    </source>
</evidence>